<keyword evidence="6" id="KW-1185">Reference proteome</keyword>
<keyword evidence="2" id="KW-0677">Repeat</keyword>
<dbReference type="Pfam" id="PF00560">
    <property type="entry name" value="LRR_1"/>
    <property type="match status" value="1"/>
</dbReference>
<evidence type="ECO:0000256" key="4">
    <source>
        <dbReference type="SAM" id="MobiDB-lite"/>
    </source>
</evidence>
<evidence type="ECO:0000313" key="5">
    <source>
        <dbReference type="Ensembl" id="ENSGWIP00000019808.1"/>
    </source>
</evidence>
<dbReference type="Proteomes" id="UP000694680">
    <property type="component" value="Chromosome 4"/>
</dbReference>
<accession>A0A8C5G7G9</accession>
<sequence>MFRRTSIGTSSFSDSSPKNSRFSAASVLSMSRFKRLGNVDSLKGFRKETEKEISVPHGLLQAARKSGQLNLSGRGLTEVPQNVYRLNVDTPEEVKQNVSFAASDGWWEQTDLTKLLLSSNQLQHLSDDIRLLPGLITLDLHDNQLSSLPSAVGDLQELQQLRLSNNQLASLLVEVCSLKSLRSLTLQNNLLESLPEELGQLENLTELDLSSNLLRELPVGFGCLTTLQKVNLGHNKLQCLPDCLSQLKNVKLLDCSNNQLTGVPPSMSEMVGLEQLYLRHNRLCFLPQLPAPSLKELYVGNNQIQQLEEEQLCCLKAISVLELRDNKIKGLPDQITSLNTLTRLDLTNNDVSSLPASLSLLPDLKVLLLEGNPLRGIRRDLLTKGTIELLRYLRGRIEEKPDGAEDGHGGLALPSDARINIHAIKTLKMLEYRDKQAENIPDEVFDAVADHGIVTVDFSKNQLTALPHRLHELFPTLADVNLGFNRLMSCSPDICHLFQLTHIDFRNNQLTDLPLEMNNLNKLRSIILKYNRFRSFPRVLYQILSLETVLLGNNQVSVVDPSNLMKLVHLSTLDLSNNDLLNIPPELGLCTSLRCLSLEGNPFRTPRAAVMAKGTDEVLKYLRSRIPT</sequence>
<dbReference type="InterPro" id="IPR003591">
    <property type="entry name" value="Leu-rich_rpt_typical-subtyp"/>
</dbReference>
<name>A0A8C5G7G9_GOUWI</name>
<protein>
    <recommendedName>
        <fullName evidence="3">Leucine-rich repeat-containing protein 40</fullName>
    </recommendedName>
</protein>
<dbReference type="Ensembl" id="ENSGWIT00000021801.1">
    <property type="protein sequence ID" value="ENSGWIP00000019808.1"/>
    <property type="gene ID" value="ENSGWIG00000010795.1"/>
</dbReference>
<feature type="region of interest" description="Disordered" evidence="4">
    <location>
        <begin position="1"/>
        <end position="20"/>
    </location>
</feature>
<dbReference type="AlphaFoldDB" id="A0A8C5G7G9"/>
<dbReference type="SMART" id="SM00364">
    <property type="entry name" value="LRR_BAC"/>
    <property type="match status" value="11"/>
</dbReference>
<evidence type="ECO:0000256" key="2">
    <source>
        <dbReference type="ARBA" id="ARBA00022737"/>
    </source>
</evidence>
<dbReference type="PRINTS" id="PR00019">
    <property type="entry name" value="LEURICHRPT"/>
</dbReference>
<reference evidence="5" key="1">
    <citation type="submission" date="2020-06" db="EMBL/GenBank/DDBJ databases">
        <authorList>
            <consortium name="Wellcome Sanger Institute Data Sharing"/>
        </authorList>
    </citation>
    <scope>NUCLEOTIDE SEQUENCE [LARGE SCALE GENOMIC DNA]</scope>
</reference>
<dbReference type="PANTHER" id="PTHR45712:SF1">
    <property type="entry name" value="NEPHROCAN"/>
    <property type="match status" value="1"/>
</dbReference>
<dbReference type="SUPFAM" id="SSF52058">
    <property type="entry name" value="L domain-like"/>
    <property type="match status" value="2"/>
</dbReference>
<organism evidence="5 6">
    <name type="scientific">Gouania willdenowi</name>
    <name type="common">Blunt-snouted clingfish</name>
    <name type="synonym">Lepadogaster willdenowi</name>
    <dbReference type="NCBI Taxonomy" id="441366"/>
    <lineage>
        <taxon>Eukaryota</taxon>
        <taxon>Metazoa</taxon>
        <taxon>Chordata</taxon>
        <taxon>Craniata</taxon>
        <taxon>Vertebrata</taxon>
        <taxon>Euteleostomi</taxon>
        <taxon>Actinopterygii</taxon>
        <taxon>Neopterygii</taxon>
        <taxon>Teleostei</taxon>
        <taxon>Neoteleostei</taxon>
        <taxon>Acanthomorphata</taxon>
        <taxon>Ovalentaria</taxon>
        <taxon>Blenniimorphae</taxon>
        <taxon>Blenniiformes</taxon>
        <taxon>Gobiesocoidei</taxon>
        <taxon>Gobiesocidae</taxon>
        <taxon>Gobiesocinae</taxon>
        <taxon>Gouania</taxon>
    </lineage>
</organism>
<reference evidence="5" key="2">
    <citation type="submission" date="2025-08" db="UniProtKB">
        <authorList>
            <consortium name="Ensembl"/>
        </authorList>
    </citation>
    <scope>IDENTIFICATION</scope>
</reference>
<dbReference type="FunFam" id="3.80.10.10:FF:000116">
    <property type="entry name" value="Leucine-rich repeat-containing protein 40"/>
    <property type="match status" value="1"/>
</dbReference>
<reference evidence="5" key="3">
    <citation type="submission" date="2025-09" db="UniProtKB">
        <authorList>
            <consortium name="Ensembl"/>
        </authorList>
    </citation>
    <scope>IDENTIFICATION</scope>
</reference>
<dbReference type="InterPro" id="IPR001611">
    <property type="entry name" value="Leu-rich_rpt"/>
</dbReference>
<gene>
    <name evidence="5" type="primary">lrrc40</name>
</gene>
<dbReference type="InterPro" id="IPR032675">
    <property type="entry name" value="LRR_dom_sf"/>
</dbReference>
<evidence type="ECO:0000256" key="1">
    <source>
        <dbReference type="ARBA" id="ARBA00022614"/>
    </source>
</evidence>
<keyword evidence="1" id="KW-0433">Leucine-rich repeat</keyword>
<evidence type="ECO:0000313" key="6">
    <source>
        <dbReference type="Proteomes" id="UP000694680"/>
    </source>
</evidence>
<dbReference type="PROSITE" id="PS51450">
    <property type="entry name" value="LRR"/>
    <property type="match status" value="6"/>
</dbReference>
<dbReference type="Gene3D" id="3.80.10.10">
    <property type="entry name" value="Ribonuclease Inhibitor"/>
    <property type="match status" value="4"/>
</dbReference>
<dbReference type="InterPro" id="IPR050333">
    <property type="entry name" value="SLRP"/>
</dbReference>
<proteinExistence type="predicted"/>
<dbReference type="PANTHER" id="PTHR45712">
    <property type="entry name" value="AGAP008170-PA"/>
    <property type="match status" value="1"/>
</dbReference>
<evidence type="ECO:0000256" key="3">
    <source>
        <dbReference type="ARBA" id="ARBA00071450"/>
    </source>
</evidence>
<feature type="compositionally biased region" description="Low complexity" evidence="4">
    <location>
        <begin position="1"/>
        <end position="16"/>
    </location>
</feature>
<dbReference type="Pfam" id="PF13855">
    <property type="entry name" value="LRR_8"/>
    <property type="match status" value="4"/>
</dbReference>
<dbReference type="SMART" id="SM00369">
    <property type="entry name" value="LRR_TYP"/>
    <property type="match status" value="14"/>
</dbReference>
<dbReference type="FunFam" id="3.80.10.10:FF:000206">
    <property type="entry name" value="leucine-rich repeat-containing protein 40"/>
    <property type="match status" value="1"/>
</dbReference>
<dbReference type="FunFam" id="3.80.10.10:FF:000193">
    <property type="entry name" value="Leucine-rich repeat-containing protein 40"/>
    <property type="match status" value="1"/>
</dbReference>